<sequence>MSAQHQAFDYYSTALVPIVTVGAEGMQAHNIDKGDVLGSRSKVDILNYDTNTVSNREQESGKDSTALCPTSKTTATHQDTIAIGGIFAKASATSALAIGFEVSPNKPEEHTKT</sequence>
<dbReference type="EMBL" id="UFTF01000001">
    <property type="protein sequence ID" value="SUV44475.1"/>
    <property type="molecule type" value="Genomic_DNA"/>
</dbReference>
<dbReference type="AlphaFoldDB" id="A0A380ZE96"/>
<gene>
    <name evidence="1" type="ORF">NCTC12862_00224</name>
</gene>
<dbReference type="RefSeq" id="WP_004855373.1">
    <property type="nucleotide sequence ID" value="NZ_CACVBH010000002.1"/>
</dbReference>
<name>A0A380ZE96_BARDO</name>
<evidence type="ECO:0000313" key="2">
    <source>
        <dbReference type="Proteomes" id="UP000254950"/>
    </source>
</evidence>
<accession>A0A380ZE96</accession>
<proteinExistence type="predicted"/>
<protein>
    <submittedName>
        <fullName evidence="1">Uncharacterized protein</fullName>
    </submittedName>
</protein>
<organism evidence="1 2">
    <name type="scientific">Bartonella doshiae</name>
    <dbReference type="NCBI Taxonomy" id="33044"/>
    <lineage>
        <taxon>Bacteria</taxon>
        <taxon>Pseudomonadati</taxon>
        <taxon>Pseudomonadota</taxon>
        <taxon>Alphaproteobacteria</taxon>
        <taxon>Hyphomicrobiales</taxon>
        <taxon>Bartonellaceae</taxon>
        <taxon>Bartonella</taxon>
    </lineage>
</organism>
<evidence type="ECO:0000313" key="1">
    <source>
        <dbReference type="EMBL" id="SUV44475.1"/>
    </source>
</evidence>
<reference evidence="1 2" key="1">
    <citation type="submission" date="2018-06" db="EMBL/GenBank/DDBJ databases">
        <authorList>
            <consortium name="Pathogen Informatics"/>
            <person name="Doyle S."/>
        </authorList>
    </citation>
    <scope>NUCLEOTIDE SEQUENCE [LARGE SCALE GENOMIC DNA]</scope>
    <source>
        <strain evidence="1 2">NCTC12862</strain>
    </source>
</reference>
<dbReference type="Proteomes" id="UP000254950">
    <property type="component" value="Unassembled WGS sequence"/>
</dbReference>